<dbReference type="RefSeq" id="WP_035164105.1">
    <property type="nucleotide sequence ID" value="NZ_AZTB01000047.1"/>
</dbReference>
<dbReference type="Proteomes" id="UP000029622">
    <property type="component" value="Unassembled WGS sequence"/>
</dbReference>
<organism evidence="1 2">
    <name type="scientific">Caloranaerobacter azorensis H53214</name>
    <dbReference type="NCBI Taxonomy" id="1156417"/>
    <lineage>
        <taxon>Bacteria</taxon>
        <taxon>Bacillati</taxon>
        <taxon>Bacillota</taxon>
        <taxon>Tissierellia</taxon>
        <taxon>Tissierellales</taxon>
        <taxon>Thermohalobacteraceae</taxon>
        <taxon>Caloranaerobacter</taxon>
    </lineage>
</organism>
<dbReference type="AlphaFoldDB" id="A0A096BGT7"/>
<comment type="caution">
    <text evidence="1">The sequence shown here is derived from an EMBL/GenBank/DDBJ whole genome shotgun (WGS) entry which is preliminary data.</text>
</comment>
<reference evidence="1 2" key="1">
    <citation type="submission" date="2013-12" db="EMBL/GenBank/DDBJ databases">
        <title>Draft genome sequence of Caloranaerobacter sp. H53214.</title>
        <authorList>
            <person name="Jiang L.J."/>
            <person name="Shao Z.Z."/>
            <person name="Long M.N."/>
        </authorList>
    </citation>
    <scope>NUCLEOTIDE SEQUENCE [LARGE SCALE GENOMIC DNA]</scope>
    <source>
        <strain evidence="1 2">H53214</strain>
    </source>
</reference>
<dbReference type="EMBL" id="AZTB01000047">
    <property type="protein sequence ID" value="KGG79968.1"/>
    <property type="molecule type" value="Genomic_DNA"/>
</dbReference>
<proteinExistence type="predicted"/>
<gene>
    <name evidence="1" type="ORF">Y919_08970</name>
</gene>
<sequence>MNKFLVKLIIFVLLITSPFIIFAYNKRIENIETKKMNEIIKEVSKNSIVCEKIIKLYEKSPDNTFYNLSPSIKKEILNLYYDEFYKNQVFIMSEIEKMLKSNQKDSYMILNNLGDKSYNTTYSYNIPKGNGSYYYFKAQKGLLEHILYVYNKSGYEERKKLLLQFYRYYLPFNSGYQRALDDVFND</sequence>
<evidence type="ECO:0000313" key="2">
    <source>
        <dbReference type="Proteomes" id="UP000029622"/>
    </source>
</evidence>
<evidence type="ECO:0000313" key="1">
    <source>
        <dbReference type="EMBL" id="KGG79968.1"/>
    </source>
</evidence>
<protein>
    <submittedName>
        <fullName evidence="1">Uncharacterized protein</fullName>
    </submittedName>
</protein>
<accession>A0A096BGT7</accession>
<name>A0A096BGT7_9FIRM</name>